<dbReference type="EMBL" id="BMIF01000008">
    <property type="protein sequence ID" value="GGA72808.1"/>
    <property type="molecule type" value="Genomic_DNA"/>
</dbReference>
<comment type="caution">
    <text evidence="1">The sequence shown here is derived from an EMBL/GenBank/DDBJ whole genome shotgun (WGS) entry which is preliminary data.</text>
</comment>
<dbReference type="RefSeq" id="WP_188721734.1">
    <property type="nucleotide sequence ID" value="NZ_BMIF01000008.1"/>
</dbReference>
<evidence type="ECO:0000313" key="2">
    <source>
        <dbReference type="Proteomes" id="UP000636264"/>
    </source>
</evidence>
<evidence type="ECO:0000313" key="1">
    <source>
        <dbReference type="EMBL" id="GGA72808.1"/>
    </source>
</evidence>
<keyword evidence="2" id="KW-1185">Reference proteome</keyword>
<accession>A0A916RYD0</accession>
<gene>
    <name evidence="1" type="ORF">GCM10011385_28400</name>
</gene>
<protein>
    <submittedName>
        <fullName evidence="1">Uncharacterized protein</fullName>
    </submittedName>
</protein>
<reference evidence="1" key="1">
    <citation type="journal article" date="2014" name="Int. J. Syst. Evol. Microbiol.">
        <title>Complete genome sequence of Corynebacterium casei LMG S-19264T (=DSM 44701T), isolated from a smear-ripened cheese.</title>
        <authorList>
            <consortium name="US DOE Joint Genome Institute (JGI-PGF)"/>
            <person name="Walter F."/>
            <person name="Albersmeier A."/>
            <person name="Kalinowski J."/>
            <person name="Ruckert C."/>
        </authorList>
    </citation>
    <scope>NUCLEOTIDE SEQUENCE</scope>
    <source>
        <strain evidence="1">CGMCC 1.15320</strain>
    </source>
</reference>
<sequence length="141" mass="15605">MTSIATNTMPIVDELSLRLRDFHRALITAEAGDDPSLKNPYTFLFAVLNDPRFAWTGRLSQLIVKLDEEAAEGELTGAEHLCGYRDEVSRLLNEGKDGDAEFRLRHLIALQKDPDVALATGALRRVLARIPATQEAAPLVH</sequence>
<proteinExistence type="predicted"/>
<dbReference type="Proteomes" id="UP000636264">
    <property type="component" value="Unassembled WGS sequence"/>
</dbReference>
<name>A0A916RYD0_9HYPH</name>
<reference evidence="1" key="2">
    <citation type="submission" date="2020-09" db="EMBL/GenBank/DDBJ databases">
        <authorList>
            <person name="Sun Q."/>
            <person name="Zhou Y."/>
        </authorList>
    </citation>
    <scope>NUCLEOTIDE SEQUENCE</scope>
    <source>
        <strain evidence="1">CGMCC 1.15320</strain>
    </source>
</reference>
<organism evidence="1 2">
    <name type="scientific">Nitratireductor aestuarii</name>
    <dbReference type="NCBI Taxonomy" id="1735103"/>
    <lineage>
        <taxon>Bacteria</taxon>
        <taxon>Pseudomonadati</taxon>
        <taxon>Pseudomonadota</taxon>
        <taxon>Alphaproteobacteria</taxon>
        <taxon>Hyphomicrobiales</taxon>
        <taxon>Phyllobacteriaceae</taxon>
        <taxon>Nitratireductor</taxon>
    </lineage>
</organism>
<dbReference type="AlphaFoldDB" id="A0A916RYD0"/>